<organism evidence="3 4">
    <name type="scientific">Ramalina farinacea</name>
    <dbReference type="NCBI Taxonomy" id="258253"/>
    <lineage>
        <taxon>Eukaryota</taxon>
        <taxon>Fungi</taxon>
        <taxon>Dikarya</taxon>
        <taxon>Ascomycota</taxon>
        <taxon>Pezizomycotina</taxon>
        <taxon>Lecanoromycetes</taxon>
        <taxon>OSLEUM clade</taxon>
        <taxon>Lecanoromycetidae</taxon>
        <taxon>Lecanorales</taxon>
        <taxon>Lecanorineae</taxon>
        <taxon>Ramalinaceae</taxon>
        <taxon>Ramalina</taxon>
    </lineage>
</organism>
<dbReference type="Pfam" id="PF25534">
    <property type="entry name" value="DUF7918"/>
    <property type="match status" value="1"/>
</dbReference>
<feature type="region of interest" description="Disordered" evidence="1">
    <location>
        <begin position="367"/>
        <end position="409"/>
    </location>
</feature>
<feature type="compositionally biased region" description="Acidic residues" evidence="1">
    <location>
        <begin position="395"/>
        <end position="409"/>
    </location>
</feature>
<dbReference type="AlphaFoldDB" id="A0AA43QV68"/>
<dbReference type="InterPro" id="IPR057678">
    <property type="entry name" value="DUF7918"/>
</dbReference>
<accession>A0AA43QV68</accession>
<dbReference type="PANTHER" id="PTHR36223:SF1">
    <property type="entry name" value="TRANSCRIPTION ELONGATION FACTOR EAF N-TERMINAL DOMAIN-CONTAINING PROTEIN"/>
    <property type="match status" value="1"/>
</dbReference>
<evidence type="ECO:0000313" key="4">
    <source>
        <dbReference type="Proteomes" id="UP001161017"/>
    </source>
</evidence>
<comment type="caution">
    <text evidence="3">The sequence shown here is derived from an EMBL/GenBank/DDBJ whole genome shotgun (WGS) entry which is preliminary data.</text>
</comment>
<name>A0AA43QV68_9LECA</name>
<dbReference type="Proteomes" id="UP001161017">
    <property type="component" value="Unassembled WGS sequence"/>
</dbReference>
<sequence length="409" mass="45032">MPGFHNLTVSVTSEGKTLSEWGFQKRKDTVSTYVEANTDHSFAIAIQPNLPWTDPLPNTKDPDTASVPTSHLAKASTKAPDYALVAELYLDNAKAPARRCMIYLDRDNPGQGRDGTVVMKRGWTKDIDGNLQEQKWVFKERGLETVFARLDVGSTADSDNEEVLSASMDKAQIDQEAEDREDNSGKAGQITVNLVKAIVQSEYLDPEYTSFPSGDADDEGDNVAKEITHRATTVPGKSVGSERLMRIVKWAPYEPDGKIFASFIFRYRSQEILRRHGFAGFPPSNDLAKNASRLDVSIRKITPLSALDKAMLNGAGKRLRSGRDYQISTGKAKTSETVTKEGLISDEDGKEQETDVLSSTKRLRSGKVYEVPTPPARKAAHELPAAGQPTLKAEEADEESWGDIIDIPE</sequence>
<reference evidence="3" key="1">
    <citation type="journal article" date="2023" name="Genome Biol. Evol.">
        <title>First Whole Genome Sequence and Flow Cytometry Genome Size Data for the Lichen-Forming Fungus Ramalina farinacea (Ascomycota).</title>
        <authorList>
            <person name="Llewellyn T."/>
            <person name="Mian S."/>
            <person name="Hill R."/>
            <person name="Leitch I.J."/>
            <person name="Gaya E."/>
        </authorList>
    </citation>
    <scope>NUCLEOTIDE SEQUENCE</scope>
    <source>
        <strain evidence="3">LIQ254RAFAR</strain>
    </source>
</reference>
<dbReference type="EMBL" id="JAPUFD010000018">
    <property type="protein sequence ID" value="MDI1492184.1"/>
    <property type="molecule type" value="Genomic_DNA"/>
</dbReference>
<evidence type="ECO:0000256" key="1">
    <source>
        <dbReference type="SAM" id="MobiDB-lite"/>
    </source>
</evidence>
<dbReference type="PANTHER" id="PTHR36223">
    <property type="entry name" value="BETA-LACTAMASE-TYPE TRANSPEPTIDASE FOLD DOMAIN CONTAINING PROTEIN"/>
    <property type="match status" value="1"/>
</dbReference>
<evidence type="ECO:0000313" key="3">
    <source>
        <dbReference type="EMBL" id="MDI1492184.1"/>
    </source>
</evidence>
<protein>
    <recommendedName>
        <fullName evidence="2">DUF7918 domain-containing protein</fullName>
    </recommendedName>
</protein>
<gene>
    <name evidence="3" type="ORF">OHK93_003396</name>
</gene>
<proteinExistence type="predicted"/>
<feature type="domain" description="DUF7918" evidence="2">
    <location>
        <begin position="169"/>
        <end position="276"/>
    </location>
</feature>
<evidence type="ECO:0000259" key="2">
    <source>
        <dbReference type="Pfam" id="PF25534"/>
    </source>
</evidence>
<keyword evidence="4" id="KW-1185">Reference proteome</keyword>